<gene>
    <name evidence="2" type="ORF">AU512_03280</name>
</gene>
<dbReference type="InterPro" id="IPR000259">
    <property type="entry name" value="Adhesion_dom_fimbrial"/>
</dbReference>
<dbReference type="PANTHER" id="PTHR33420">
    <property type="entry name" value="FIMBRIAL SUBUNIT ELFA-RELATED"/>
    <property type="match status" value="1"/>
</dbReference>
<evidence type="ECO:0000313" key="2">
    <source>
        <dbReference type="EMBL" id="OSN11311.1"/>
    </source>
</evidence>
<evidence type="ECO:0000313" key="3">
    <source>
        <dbReference type="Proteomes" id="UP000194040"/>
    </source>
</evidence>
<organism evidence="2 3">
    <name type="scientific">Lonsdalea iberica</name>
    <dbReference type="NCBI Taxonomy" id="1082703"/>
    <lineage>
        <taxon>Bacteria</taxon>
        <taxon>Pseudomonadati</taxon>
        <taxon>Pseudomonadota</taxon>
        <taxon>Gammaproteobacteria</taxon>
        <taxon>Enterobacterales</taxon>
        <taxon>Pectobacteriaceae</taxon>
        <taxon>Lonsdalea</taxon>
    </lineage>
</organism>
<name>A0ABX3XJG8_9GAMM</name>
<sequence length="229" mass="24236">MRIQGETISGNGIVSDNANVGFVITNSSDSPLSPNDLFSVLPLTLEDAASADVTLTATNVANSCSVNQASQEQTVDLGKLAAEPFSTTGITSAAKRFLINLRGRRAGDVCKTANSSDNTRLALNSASSATNLGISILNTDRHRIPFGQNSEAYMLSNNTNSASLVFYGQYVATGGTVTPVQPTAKPRFHSIISSIIAGNRCAGRVTTQRFRRGKAVQPSMRHGKRAFLL</sequence>
<reference evidence="2 3" key="1">
    <citation type="submission" date="2016-02" db="EMBL/GenBank/DDBJ databases">
        <title>Species-wide whole genome sequencing reveals diversity, host range in Lonsdalea quercina.</title>
        <authorList>
            <person name="Li Y."/>
        </authorList>
    </citation>
    <scope>NUCLEOTIDE SEQUENCE [LARGE SCALE GENOMIC DNA]</scope>
    <source>
        <strain evidence="2 3">LMG 26265</strain>
    </source>
</reference>
<protein>
    <recommendedName>
        <fullName evidence="1">Fimbrial-type adhesion domain-containing protein</fullName>
    </recommendedName>
</protein>
<dbReference type="Gene3D" id="2.60.40.1090">
    <property type="entry name" value="Fimbrial-type adhesion domain"/>
    <property type="match status" value="1"/>
</dbReference>
<dbReference type="Proteomes" id="UP000194040">
    <property type="component" value="Unassembled WGS sequence"/>
</dbReference>
<dbReference type="InterPro" id="IPR050263">
    <property type="entry name" value="Bact_Fimbrial_Adh_Pro"/>
</dbReference>
<dbReference type="EMBL" id="LUTQ01000006">
    <property type="protein sequence ID" value="OSN11311.1"/>
    <property type="molecule type" value="Genomic_DNA"/>
</dbReference>
<keyword evidence="3" id="KW-1185">Reference proteome</keyword>
<feature type="domain" description="Fimbrial-type adhesion" evidence="1">
    <location>
        <begin position="57"/>
        <end position="179"/>
    </location>
</feature>
<evidence type="ECO:0000259" key="1">
    <source>
        <dbReference type="Pfam" id="PF00419"/>
    </source>
</evidence>
<accession>A0ABX3XJG8</accession>
<dbReference type="Pfam" id="PF00419">
    <property type="entry name" value="Fimbrial"/>
    <property type="match status" value="1"/>
</dbReference>
<proteinExistence type="predicted"/>
<dbReference type="InterPro" id="IPR036937">
    <property type="entry name" value="Adhesion_dom_fimbrial_sf"/>
</dbReference>
<dbReference type="SUPFAM" id="SSF49401">
    <property type="entry name" value="Bacterial adhesins"/>
    <property type="match status" value="1"/>
</dbReference>
<comment type="caution">
    <text evidence="2">The sequence shown here is derived from an EMBL/GenBank/DDBJ whole genome shotgun (WGS) entry which is preliminary data.</text>
</comment>
<dbReference type="PANTHER" id="PTHR33420:SF25">
    <property type="entry name" value="PROTEIN FIMF"/>
    <property type="match status" value="1"/>
</dbReference>
<dbReference type="InterPro" id="IPR008966">
    <property type="entry name" value="Adhesion_dom_sf"/>
</dbReference>